<sequence>MGTVKDLPREAADIATRSPSAVHFLPPGTGRLPAASGPEAAAEAGKGVGDASGRVDTPRDAPWDVPVKTTLVTESRSACLPLLVDRTPGRERSVRYR</sequence>
<accession>A0A4U6X4G3</accession>
<dbReference type="EMBL" id="PJEX01000461">
    <property type="protein sequence ID" value="TKW49914.1"/>
    <property type="molecule type" value="Genomic_DNA"/>
</dbReference>
<gene>
    <name evidence="2" type="ORF">CTA1_10508</name>
</gene>
<feature type="compositionally biased region" description="Basic and acidic residues" evidence="1">
    <location>
        <begin position="1"/>
        <end position="12"/>
    </location>
</feature>
<evidence type="ECO:0000313" key="3">
    <source>
        <dbReference type="Proteomes" id="UP000310108"/>
    </source>
</evidence>
<keyword evidence="3" id="KW-1185">Reference proteome</keyword>
<dbReference type="Proteomes" id="UP000310108">
    <property type="component" value="Unassembled WGS sequence"/>
</dbReference>
<organism evidence="2 3">
    <name type="scientific">Colletotrichum tanaceti</name>
    <dbReference type="NCBI Taxonomy" id="1306861"/>
    <lineage>
        <taxon>Eukaryota</taxon>
        <taxon>Fungi</taxon>
        <taxon>Dikarya</taxon>
        <taxon>Ascomycota</taxon>
        <taxon>Pezizomycotina</taxon>
        <taxon>Sordariomycetes</taxon>
        <taxon>Hypocreomycetidae</taxon>
        <taxon>Glomerellales</taxon>
        <taxon>Glomerellaceae</taxon>
        <taxon>Colletotrichum</taxon>
        <taxon>Colletotrichum destructivum species complex</taxon>
    </lineage>
</organism>
<evidence type="ECO:0000256" key="1">
    <source>
        <dbReference type="SAM" id="MobiDB-lite"/>
    </source>
</evidence>
<proteinExistence type="predicted"/>
<evidence type="ECO:0000313" key="2">
    <source>
        <dbReference type="EMBL" id="TKW49914.1"/>
    </source>
</evidence>
<reference evidence="2 3" key="1">
    <citation type="journal article" date="2019" name="PLoS ONE">
        <title>Comparative genome analysis indicates high evolutionary potential of pathogenicity genes in Colletotrichum tanaceti.</title>
        <authorList>
            <person name="Lelwala R.V."/>
            <person name="Korhonen P.K."/>
            <person name="Young N.D."/>
            <person name="Scott J.B."/>
            <person name="Ades P.A."/>
            <person name="Gasser R.B."/>
            <person name="Taylor P.W.J."/>
        </authorList>
    </citation>
    <scope>NUCLEOTIDE SEQUENCE [LARGE SCALE GENOMIC DNA]</scope>
    <source>
        <strain evidence="2">BRIP57314</strain>
    </source>
</reference>
<feature type="compositionally biased region" description="Low complexity" evidence="1">
    <location>
        <begin position="33"/>
        <end position="45"/>
    </location>
</feature>
<name>A0A4U6X4G3_9PEZI</name>
<protein>
    <submittedName>
        <fullName evidence="2">Uncharacterized protein</fullName>
    </submittedName>
</protein>
<feature type="region of interest" description="Disordered" evidence="1">
    <location>
        <begin position="1"/>
        <end position="63"/>
    </location>
</feature>
<comment type="caution">
    <text evidence="2">The sequence shown here is derived from an EMBL/GenBank/DDBJ whole genome shotgun (WGS) entry which is preliminary data.</text>
</comment>
<dbReference type="AlphaFoldDB" id="A0A4U6X4G3"/>